<sequence length="1214" mass="136736">MSDQESLNFAKLACCELSFQTVSGFAVASPGPFGTESDRLRDTIVKSDAIWKLISELPAVKQNRVTQSAHSLFLVTLTLSLFTSLASADQQPSAIEAEKPKSSVSYRDLILSHKPVAYWSFERYEQNGFNSQAVRSPDKSKAGKPVPALVSGQPMNLLAGPRPAEFPLFDAQNQAAAFQPGKGFLRVVDPGEKSIFDFTAGDAITLEAWINPNSTKSGQFYYIIGKGRTNRKGVARDNQNYSLRLTGSEISFLFCTQPEKKGEKPTYHRWTSSGGGISTHNWHHVAVTYSFGKKKSLNAYVDGQPVSGKWDVGGDTSRTPVVDNDEVWIGSSMGGSANSSFNGQLDEVAVYRKALSAKQVASHFEYAAFDSQMDWTTIPEDRLRVDILEGIPNKKSWKFRPPRLAETFTQPHFAFIEIPNRYSERGVKVDRPDPFMVRAMSRMTLPQGKKRILLRARNAARLYIDDKLVAKTDFHRITNSGHDIVYDVDLSLAPNIRPLHRGDTEQVVDYTGDGKPHRIRFEMIVGGSRHRPDFGETAVFIGNPGEDFQLLTPSDQVVMLTDKDWLPFEREYRYSLIAVNAARRREASAKEDQYWESRHQLAKAEILKQPQVKVPSAVKGLRANNAIDHFINLRLAKEQIAQTPLLGDLAFLRRLSLDTTGTVPSPGQINAYLADDPETRRAKAIQRLINDPAWADSWVGYWQDVLAENPNILNPTLNNTGPFRWWIHESFYDNKPFDRFLTELVLMEGSKYFGGPAGFEMASQNDAPMAAKAHIIGQAFLGLNMQCARCHDAPFHDFKQRDLFSLAAMLKRSSQGVPKTSSIPGFDPKSNSMLVSVTLLPGEKVTPQWTFEELVKPGKFPENYLRSPQDTRQQLAATITSPQNERFVNVIVNRVWKRYLGHGLVEPVDDWDGQEPSHPELLKYLSQQFVIHGYDLKYLSQLIFESDLYQREAAIDSSKVEGFTETPYHFSSPVLRRMEAEQIVDSLFLICGKPLDAGPMCIDIDGARDYHSSLDLGTPRRAWQFTSPSNERDRPSLALPFGQPFITLLKTFGWRDTRQSPQTVRESTSTPLQPALLANGILGQRFTRLSDDSDFTELALQDVTLQALIKTTVMKTLTREPTTEELNMFTELLQPGFAERVNPQAELVSRERLPRNLVSWSNHVNSRANEIKVELEGAVKKGDPPTKRLNNDWRNRYEDMLWSLLNSPEFLFVP</sequence>
<dbReference type="InterPro" id="IPR011444">
    <property type="entry name" value="DUF1549"/>
</dbReference>
<dbReference type="SMART" id="SM00560">
    <property type="entry name" value="LamGL"/>
    <property type="match status" value="1"/>
</dbReference>
<evidence type="ECO:0000256" key="2">
    <source>
        <dbReference type="ARBA" id="ARBA00023157"/>
    </source>
</evidence>
<reference evidence="4 5" key="1">
    <citation type="submission" date="2019-08" db="EMBL/GenBank/DDBJ databases">
        <title>Deep-cultivation of Planctomycetes and their phenomic and genomic characterization uncovers novel biology.</title>
        <authorList>
            <person name="Wiegand S."/>
            <person name="Jogler M."/>
            <person name="Boedeker C."/>
            <person name="Pinto D."/>
            <person name="Vollmers J."/>
            <person name="Rivas-Marin E."/>
            <person name="Kohn T."/>
            <person name="Peeters S.H."/>
            <person name="Heuer A."/>
            <person name="Rast P."/>
            <person name="Oberbeckmann S."/>
            <person name="Bunk B."/>
            <person name="Jeske O."/>
            <person name="Meyerdierks A."/>
            <person name="Storesund J.E."/>
            <person name="Kallscheuer N."/>
            <person name="Luecker S."/>
            <person name="Lage O.M."/>
            <person name="Pohl T."/>
            <person name="Merkel B.J."/>
            <person name="Hornburger P."/>
            <person name="Mueller R.-W."/>
            <person name="Bruemmer F."/>
            <person name="Labrenz M."/>
            <person name="Spormann A.M."/>
            <person name="Op den Camp H."/>
            <person name="Overmann J."/>
            <person name="Amann R."/>
            <person name="Jetten M.S.M."/>
            <person name="Mascher T."/>
            <person name="Medema M.H."/>
            <person name="Devos D.P."/>
            <person name="Kaster A.-K."/>
            <person name="Ovreas L."/>
            <person name="Rohde M."/>
            <person name="Galperin M.Y."/>
            <person name="Jogler C."/>
        </authorList>
    </citation>
    <scope>NUCLEOTIDE SEQUENCE [LARGE SCALE GENOMIC DNA]</scope>
    <source>
        <strain evidence="4 5">DSM 8797</strain>
    </source>
</reference>
<dbReference type="EMBL" id="CP042910">
    <property type="protein sequence ID" value="QEG14458.1"/>
    <property type="molecule type" value="Genomic_DNA"/>
</dbReference>
<dbReference type="Pfam" id="PF07587">
    <property type="entry name" value="PSD1"/>
    <property type="match status" value="1"/>
</dbReference>
<accession>A0ABX5YFT8</accession>
<evidence type="ECO:0000313" key="4">
    <source>
        <dbReference type="EMBL" id="QEG14458.1"/>
    </source>
</evidence>
<evidence type="ECO:0000256" key="1">
    <source>
        <dbReference type="ARBA" id="ARBA00022729"/>
    </source>
</evidence>
<keyword evidence="2" id="KW-1015">Disulfide bond</keyword>
<keyword evidence="1" id="KW-0732">Signal</keyword>
<dbReference type="Pfam" id="PF13385">
    <property type="entry name" value="Laminin_G_3"/>
    <property type="match status" value="1"/>
</dbReference>
<organism evidence="4 5">
    <name type="scientific">Gimesia maris</name>
    <dbReference type="NCBI Taxonomy" id="122"/>
    <lineage>
        <taxon>Bacteria</taxon>
        <taxon>Pseudomonadati</taxon>
        <taxon>Planctomycetota</taxon>
        <taxon>Planctomycetia</taxon>
        <taxon>Planctomycetales</taxon>
        <taxon>Planctomycetaceae</taxon>
        <taxon>Gimesia</taxon>
    </lineage>
</organism>
<evidence type="ECO:0000313" key="5">
    <source>
        <dbReference type="Proteomes" id="UP000322887"/>
    </source>
</evidence>
<name>A0ABX5YFT8_9PLAN</name>
<dbReference type="Gene3D" id="2.60.120.200">
    <property type="match status" value="1"/>
</dbReference>
<dbReference type="SUPFAM" id="SSF49899">
    <property type="entry name" value="Concanavalin A-like lectins/glucanases"/>
    <property type="match status" value="1"/>
</dbReference>
<protein>
    <recommendedName>
        <fullName evidence="3">LamG-like jellyroll fold domain-containing protein</fullName>
    </recommendedName>
</protein>
<dbReference type="InterPro" id="IPR022655">
    <property type="entry name" value="DUF1553"/>
</dbReference>
<dbReference type="PANTHER" id="PTHR35889:SF3">
    <property type="entry name" value="F-BOX DOMAIN-CONTAINING PROTEIN"/>
    <property type="match status" value="1"/>
</dbReference>
<evidence type="ECO:0000259" key="3">
    <source>
        <dbReference type="SMART" id="SM00560"/>
    </source>
</evidence>
<dbReference type="Pfam" id="PF07583">
    <property type="entry name" value="PSCyt2"/>
    <property type="match status" value="1"/>
</dbReference>
<dbReference type="PANTHER" id="PTHR35889">
    <property type="entry name" value="CYCLOINULO-OLIGOSACCHARIDE FRUCTANOTRANSFERASE-RELATED"/>
    <property type="match status" value="1"/>
</dbReference>
<dbReference type="Proteomes" id="UP000322887">
    <property type="component" value="Chromosome"/>
</dbReference>
<dbReference type="InterPro" id="IPR013320">
    <property type="entry name" value="ConA-like_dom_sf"/>
</dbReference>
<proteinExistence type="predicted"/>
<gene>
    <name evidence="4" type="ORF">GmarT_02930</name>
</gene>
<feature type="domain" description="LamG-like jellyroll fold" evidence="3">
    <location>
        <begin position="202"/>
        <end position="358"/>
    </location>
</feature>
<dbReference type="InterPro" id="IPR006558">
    <property type="entry name" value="LamG-like"/>
</dbReference>
<keyword evidence="5" id="KW-1185">Reference proteome</keyword>